<keyword evidence="2" id="KW-1185">Reference proteome</keyword>
<dbReference type="Proteomes" id="UP001630127">
    <property type="component" value="Unassembled WGS sequence"/>
</dbReference>
<evidence type="ECO:0000313" key="2">
    <source>
        <dbReference type="Proteomes" id="UP001630127"/>
    </source>
</evidence>
<protein>
    <submittedName>
        <fullName evidence="1">Uncharacterized protein</fullName>
    </submittedName>
</protein>
<dbReference type="AlphaFoldDB" id="A0ABD2YS58"/>
<proteinExistence type="predicted"/>
<comment type="caution">
    <text evidence="1">The sequence shown here is derived from an EMBL/GenBank/DDBJ whole genome shotgun (WGS) entry which is preliminary data.</text>
</comment>
<dbReference type="EMBL" id="JBJUIK010000012">
    <property type="protein sequence ID" value="KAL3510215.1"/>
    <property type="molecule type" value="Genomic_DNA"/>
</dbReference>
<evidence type="ECO:0000313" key="1">
    <source>
        <dbReference type="EMBL" id="KAL3510215.1"/>
    </source>
</evidence>
<organism evidence="1 2">
    <name type="scientific">Cinchona calisaya</name>
    <dbReference type="NCBI Taxonomy" id="153742"/>
    <lineage>
        <taxon>Eukaryota</taxon>
        <taxon>Viridiplantae</taxon>
        <taxon>Streptophyta</taxon>
        <taxon>Embryophyta</taxon>
        <taxon>Tracheophyta</taxon>
        <taxon>Spermatophyta</taxon>
        <taxon>Magnoliopsida</taxon>
        <taxon>eudicotyledons</taxon>
        <taxon>Gunneridae</taxon>
        <taxon>Pentapetalae</taxon>
        <taxon>asterids</taxon>
        <taxon>lamiids</taxon>
        <taxon>Gentianales</taxon>
        <taxon>Rubiaceae</taxon>
        <taxon>Cinchonoideae</taxon>
        <taxon>Cinchoneae</taxon>
        <taxon>Cinchona</taxon>
    </lineage>
</organism>
<sequence length="131" mass="15031">MINTTVMEETTAISNSNASIASSHSDSNKVEVFSHAHFALKLVHIHDDHHSKLRRCKVFQIDEDDILDSLSDSSRVNHMPQTRDYLSSMYRDFLRLWAIGSDFDVIESVSEYLGRAIPNNWAMEECPEINF</sequence>
<name>A0ABD2YS58_9GENT</name>
<accession>A0ABD2YS58</accession>
<gene>
    <name evidence="1" type="ORF">ACH5RR_029616</name>
</gene>
<reference evidence="1 2" key="1">
    <citation type="submission" date="2024-11" db="EMBL/GenBank/DDBJ databases">
        <title>A near-complete genome assembly of Cinchona calisaya.</title>
        <authorList>
            <person name="Lian D.C."/>
            <person name="Zhao X.W."/>
            <person name="Wei L."/>
        </authorList>
    </citation>
    <scope>NUCLEOTIDE SEQUENCE [LARGE SCALE GENOMIC DNA]</scope>
    <source>
        <tissue evidence="1">Nenye</tissue>
    </source>
</reference>